<organism evidence="1 2">
    <name type="scientific">Polaribacter gangjinensis</name>
    <dbReference type="NCBI Taxonomy" id="574710"/>
    <lineage>
        <taxon>Bacteria</taxon>
        <taxon>Pseudomonadati</taxon>
        <taxon>Bacteroidota</taxon>
        <taxon>Flavobacteriia</taxon>
        <taxon>Flavobacteriales</taxon>
        <taxon>Flavobacteriaceae</taxon>
    </lineage>
</organism>
<evidence type="ECO:0000313" key="2">
    <source>
        <dbReference type="Proteomes" id="UP000237608"/>
    </source>
</evidence>
<dbReference type="EMBL" id="MSCL01000001">
    <property type="protein sequence ID" value="PQJ74522.1"/>
    <property type="molecule type" value="Genomic_DNA"/>
</dbReference>
<dbReference type="Proteomes" id="UP000237608">
    <property type="component" value="Unassembled WGS sequence"/>
</dbReference>
<reference evidence="1 2" key="1">
    <citation type="submission" date="2016-12" db="EMBL/GenBank/DDBJ databases">
        <title>Trade-off between light-utilization and light-protection in marine flavobacteria.</title>
        <authorList>
            <person name="Kumagai Y."/>
            <person name="Yoshizawa S."/>
            <person name="Kogure K."/>
            <person name="Iwasaki W."/>
        </authorList>
    </citation>
    <scope>NUCLEOTIDE SEQUENCE [LARGE SCALE GENOMIC DNA]</scope>
    <source>
        <strain evidence="1 2">KCTC 22729</strain>
    </source>
</reference>
<protein>
    <submittedName>
        <fullName evidence="1">Uncharacterized protein</fullName>
    </submittedName>
</protein>
<accession>A0A2S7WBC1</accession>
<evidence type="ECO:0000313" key="1">
    <source>
        <dbReference type="EMBL" id="PQJ74522.1"/>
    </source>
</evidence>
<dbReference type="RefSeq" id="WP_105045670.1">
    <property type="nucleotide sequence ID" value="NZ_CP150662.1"/>
</dbReference>
<sequence length="337" mass="38075">MLQSTQKLIAYFQLDASLRNTTLITSLVNAVVKCGDKQDAKALLQLYLPNASEFHYSYLLPVFKAFGDASMAAELFDIVIKDQQLIPNADPEILEVLGHLQFAPIKPILAEYLFNSDTKTDYYISKYAALGLLHFNCDEYQETILKAIEKCYGENLFPEFIPALVCKLKDTKNTLQKLYDLGDEVASTDCNAGILLGFSLCGEEGKYYFKKALFNQHWETFSTSTGTIHYAYEGLKNLGILLQELYQEIKSISDTASLSYAMDVFLALLNKKIEDIEHNATESYASLYVALFQWKSASESDNFIDLATSVDKETEAYEIEKLLALKMNEEVVLKNFI</sequence>
<dbReference type="OrthoDB" id="4020068at2"/>
<comment type="caution">
    <text evidence="1">The sequence shown here is derived from an EMBL/GenBank/DDBJ whole genome shotgun (WGS) entry which is preliminary data.</text>
</comment>
<proteinExistence type="predicted"/>
<gene>
    <name evidence="1" type="ORF">BTO13_04270</name>
</gene>
<keyword evidence="2" id="KW-1185">Reference proteome</keyword>
<name>A0A2S7WBC1_9FLAO</name>
<dbReference type="AlphaFoldDB" id="A0A2S7WBC1"/>